<evidence type="ECO:0000259" key="9">
    <source>
        <dbReference type="Pfam" id="PF02729"/>
    </source>
</evidence>
<feature type="binding site" evidence="7">
    <location>
        <position position="152"/>
    </location>
    <ligand>
        <name>carbamoyl phosphate</name>
        <dbReference type="ChEBI" id="CHEBI:58228"/>
    </ligand>
</feature>
<organism evidence="10 11">
    <name type="scientific">Candidatus Iainarchaeum sp</name>
    <dbReference type="NCBI Taxonomy" id="3101447"/>
    <lineage>
        <taxon>Archaea</taxon>
        <taxon>Candidatus Iainarchaeota</taxon>
        <taxon>Candidatus Iainarchaeia</taxon>
        <taxon>Candidatus Iainarchaeales</taxon>
        <taxon>Candidatus Iainarchaeaceae</taxon>
        <taxon>Candidatus Iainarchaeum</taxon>
    </lineage>
</organism>
<gene>
    <name evidence="7 10" type="primary">pyrB</name>
    <name evidence="10" type="ORF">HY544_03795</name>
</gene>
<comment type="function">
    <text evidence="5 7">Catalyzes the condensation of carbamoyl phosphate and aspartate to form carbamoyl aspartate and inorganic phosphate, the committed step in the de novo pyrimidine nucleotide biosynthesis pathway.</text>
</comment>
<dbReference type="HAMAP" id="MF_00001">
    <property type="entry name" value="Asp_carb_tr"/>
    <property type="match status" value="1"/>
</dbReference>
<sequence length="328" mass="36214">MKGCLKPEAAKAKSDSGNFLSDIISISDFTRAYIEKALDEAGRMEKASRESKAKMLVNTIVASLFFEPSTRTRLSFETAAQNLGARVIGFADAGATSTQKGESLSDTIHMVERYADIIVMRHFIEGAARRAAEVSRVPVINAGDGSNQHPSQTLVDLYTIRKSFGKIDGIRIVMAGDLKYGRTVHSLMYALSRFSGVTVYLVSPESLRMPRHIIEDTKATLRIHETSNLEKFLPEADILYATRIQKERFPDEIEYRKVKNAYIVTPQVLAKGKRGLKVMHPLPRVNEVSPEVDETGAALYFEQAGNGIPVREALLFLMLAGKMKGGSA</sequence>
<feature type="domain" description="Aspartate/ornithine carbamoyltransferase carbamoyl-P binding" evidence="9">
    <location>
        <begin position="22"/>
        <end position="161"/>
    </location>
</feature>
<feature type="binding site" evidence="7">
    <location>
        <position position="282"/>
    </location>
    <ligand>
        <name>carbamoyl phosphate</name>
        <dbReference type="ChEBI" id="CHEBI:58228"/>
    </ligand>
</feature>
<evidence type="ECO:0000256" key="5">
    <source>
        <dbReference type="ARBA" id="ARBA00043884"/>
    </source>
</evidence>
<feature type="binding site" evidence="7">
    <location>
        <position position="182"/>
    </location>
    <ligand>
        <name>L-aspartate</name>
        <dbReference type="ChEBI" id="CHEBI:29991"/>
    </ligand>
</feature>
<evidence type="ECO:0000256" key="3">
    <source>
        <dbReference type="ARBA" id="ARBA00022679"/>
    </source>
</evidence>
<dbReference type="EC" id="2.1.3.2" evidence="7"/>
<feature type="binding site" evidence="7">
    <location>
        <position position="149"/>
    </location>
    <ligand>
        <name>carbamoyl phosphate</name>
        <dbReference type="ChEBI" id="CHEBI:58228"/>
    </ligand>
</feature>
<dbReference type="EMBL" id="JACQPB010000038">
    <property type="protein sequence ID" value="MBI4210600.1"/>
    <property type="molecule type" value="Genomic_DNA"/>
</dbReference>
<dbReference type="Proteomes" id="UP000732298">
    <property type="component" value="Unassembled WGS sequence"/>
</dbReference>
<dbReference type="PRINTS" id="PR00101">
    <property type="entry name" value="ATCASE"/>
</dbReference>
<feature type="binding site" evidence="7">
    <location>
        <position position="283"/>
    </location>
    <ligand>
        <name>carbamoyl phosphate</name>
        <dbReference type="ChEBI" id="CHEBI:58228"/>
    </ligand>
</feature>
<dbReference type="GO" id="GO:0016597">
    <property type="term" value="F:amino acid binding"/>
    <property type="evidence" value="ECO:0007669"/>
    <property type="project" value="InterPro"/>
</dbReference>
<comment type="catalytic activity">
    <reaction evidence="6 7">
        <text>carbamoyl phosphate + L-aspartate = N-carbamoyl-L-aspartate + phosphate + H(+)</text>
        <dbReference type="Rhea" id="RHEA:20013"/>
        <dbReference type="ChEBI" id="CHEBI:15378"/>
        <dbReference type="ChEBI" id="CHEBI:29991"/>
        <dbReference type="ChEBI" id="CHEBI:32814"/>
        <dbReference type="ChEBI" id="CHEBI:43474"/>
        <dbReference type="ChEBI" id="CHEBI:58228"/>
        <dbReference type="EC" id="2.1.3.2"/>
    </reaction>
</comment>
<feature type="binding site" evidence="7">
    <location>
        <position position="243"/>
    </location>
    <ligand>
        <name>L-aspartate</name>
        <dbReference type="ChEBI" id="CHEBI:29991"/>
    </ligand>
</feature>
<reference evidence="10" key="1">
    <citation type="submission" date="2020-07" db="EMBL/GenBank/DDBJ databases">
        <title>Huge and variable diversity of episymbiotic CPR bacteria and DPANN archaea in groundwater ecosystems.</title>
        <authorList>
            <person name="He C.Y."/>
            <person name="Keren R."/>
            <person name="Whittaker M."/>
            <person name="Farag I.F."/>
            <person name="Doudna J."/>
            <person name="Cate J.H.D."/>
            <person name="Banfield J.F."/>
        </authorList>
    </citation>
    <scope>NUCLEOTIDE SEQUENCE</scope>
    <source>
        <strain evidence="10">NC_groundwater_1296_Ag_S-0.2um_52_80</strain>
    </source>
</reference>
<dbReference type="InterPro" id="IPR036901">
    <property type="entry name" value="Asp/Orn_carbamoylTrfase_sf"/>
</dbReference>
<dbReference type="GO" id="GO:0044205">
    <property type="term" value="P:'de novo' UMP biosynthetic process"/>
    <property type="evidence" value="ECO:0007669"/>
    <property type="project" value="UniProtKB-UniRule"/>
</dbReference>
<protein>
    <recommendedName>
        <fullName evidence="7">Aspartate carbamoyltransferase</fullName>
        <ecNumber evidence="7">2.1.3.2</ecNumber>
    </recommendedName>
    <alternativeName>
        <fullName evidence="7">Aspartate transcarbamylase</fullName>
        <shortName evidence="7">ATCase</shortName>
    </alternativeName>
</protein>
<dbReference type="PRINTS" id="PR00100">
    <property type="entry name" value="AOTCASE"/>
</dbReference>
<dbReference type="Pfam" id="PF02729">
    <property type="entry name" value="OTCace_N"/>
    <property type="match status" value="1"/>
</dbReference>
<dbReference type="PROSITE" id="PS00097">
    <property type="entry name" value="CARBAMOYLTRANSFERASE"/>
    <property type="match status" value="1"/>
</dbReference>
<dbReference type="GO" id="GO:0004070">
    <property type="term" value="F:aspartate carbamoyltransferase activity"/>
    <property type="evidence" value="ECO:0007669"/>
    <property type="project" value="UniProtKB-UniRule"/>
</dbReference>
<evidence type="ECO:0000256" key="7">
    <source>
        <dbReference type="HAMAP-Rule" id="MF_00001"/>
    </source>
</evidence>
<comment type="similarity">
    <text evidence="2 7">Belongs to the aspartate/ornithine carbamoyltransferase superfamily. ATCase family.</text>
</comment>
<evidence type="ECO:0000256" key="1">
    <source>
        <dbReference type="ARBA" id="ARBA00004852"/>
    </source>
</evidence>
<dbReference type="FunFam" id="3.40.50.1370:FF:000002">
    <property type="entry name" value="Aspartate carbamoyltransferase 2"/>
    <property type="match status" value="1"/>
</dbReference>
<keyword evidence="3 7" id="KW-0808">Transferase</keyword>
<dbReference type="InterPro" id="IPR006130">
    <property type="entry name" value="Asp/Orn_carbamoylTrfase"/>
</dbReference>
<dbReference type="SUPFAM" id="SSF53671">
    <property type="entry name" value="Aspartate/ornithine carbamoyltransferase"/>
    <property type="match status" value="1"/>
</dbReference>
<dbReference type="InterPro" id="IPR006132">
    <property type="entry name" value="Asp/Orn_carbamoyltranf_P-bd"/>
</dbReference>
<dbReference type="PANTHER" id="PTHR45753">
    <property type="entry name" value="ORNITHINE CARBAMOYLTRANSFERASE, MITOCHONDRIAL"/>
    <property type="match status" value="1"/>
</dbReference>
<feature type="domain" description="Aspartate/ornithine carbamoyltransferase Asp/Orn-binding" evidence="8">
    <location>
        <begin position="168"/>
        <end position="317"/>
    </location>
</feature>
<feature type="binding site" evidence="7">
    <location>
        <position position="71"/>
    </location>
    <ligand>
        <name>carbamoyl phosphate</name>
        <dbReference type="ChEBI" id="CHEBI:58228"/>
    </ligand>
</feature>
<dbReference type="PANTHER" id="PTHR45753:SF6">
    <property type="entry name" value="ASPARTATE CARBAMOYLTRANSFERASE"/>
    <property type="match status" value="1"/>
</dbReference>
<evidence type="ECO:0000313" key="11">
    <source>
        <dbReference type="Proteomes" id="UP000732298"/>
    </source>
</evidence>
<comment type="pathway">
    <text evidence="1 7">Pyrimidine metabolism; UMP biosynthesis via de novo pathway; (S)-dihydroorotate from bicarbonate: step 2/3.</text>
</comment>
<dbReference type="InterPro" id="IPR006131">
    <property type="entry name" value="Asp_carbamoyltransf_Asp/Orn-bd"/>
</dbReference>
<evidence type="ECO:0000256" key="4">
    <source>
        <dbReference type="ARBA" id="ARBA00022975"/>
    </source>
</evidence>
<feature type="binding site" evidence="7">
    <location>
        <position position="72"/>
    </location>
    <ligand>
        <name>carbamoyl phosphate</name>
        <dbReference type="ChEBI" id="CHEBI:58228"/>
    </ligand>
</feature>
<dbReference type="NCBIfam" id="TIGR00670">
    <property type="entry name" value="asp_carb_tr"/>
    <property type="match status" value="1"/>
</dbReference>
<comment type="subunit">
    <text evidence="7">Heterooligomer of catalytic and regulatory chains.</text>
</comment>
<evidence type="ECO:0000259" key="8">
    <source>
        <dbReference type="Pfam" id="PF00185"/>
    </source>
</evidence>
<accession>A0A8T3YLN1</accession>
<comment type="caution">
    <text evidence="10">The sequence shown here is derived from an EMBL/GenBank/DDBJ whole genome shotgun (WGS) entry which is preliminary data.</text>
</comment>
<dbReference type="InterPro" id="IPR002082">
    <property type="entry name" value="Asp_carbamoyltransf"/>
</dbReference>
<keyword evidence="4 7" id="KW-0665">Pyrimidine biosynthesis</keyword>
<dbReference type="Gene3D" id="3.40.50.1370">
    <property type="entry name" value="Aspartate/ornithine carbamoyltransferase"/>
    <property type="match status" value="2"/>
</dbReference>
<dbReference type="GO" id="GO:0006520">
    <property type="term" value="P:amino acid metabolic process"/>
    <property type="evidence" value="ECO:0007669"/>
    <property type="project" value="InterPro"/>
</dbReference>
<evidence type="ECO:0000256" key="2">
    <source>
        <dbReference type="ARBA" id="ARBA00008896"/>
    </source>
</evidence>
<evidence type="ECO:0000256" key="6">
    <source>
        <dbReference type="ARBA" id="ARBA00048859"/>
    </source>
</evidence>
<dbReference type="NCBIfam" id="NF002032">
    <property type="entry name" value="PRK00856.1"/>
    <property type="match status" value="1"/>
</dbReference>
<dbReference type="GO" id="GO:0006207">
    <property type="term" value="P:'de novo' pyrimidine nucleobase biosynthetic process"/>
    <property type="evidence" value="ECO:0007669"/>
    <property type="project" value="InterPro"/>
</dbReference>
<dbReference type="Pfam" id="PF00185">
    <property type="entry name" value="OTCace"/>
    <property type="match status" value="1"/>
</dbReference>
<name>A0A8T3YLN1_9ARCH</name>
<feature type="binding site" evidence="7">
    <location>
        <position position="100"/>
    </location>
    <ligand>
        <name>L-aspartate</name>
        <dbReference type="ChEBI" id="CHEBI:29991"/>
    </ligand>
</feature>
<proteinExistence type="inferred from homology"/>
<evidence type="ECO:0000313" key="10">
    <source>
        <dbReference type="EMBL" id="MBI4210600.1"/>
    </source>
</evidence>
<feature type="binding site" evidence="7">
    <location>
        <position position="121"/>
    </location>
    <ligand>
        <name>carbamoyl phosphate</name>
        <dbReference type="ChEBI" id="CHEBI:58228"/>
    </ligand>
</feature>
<dbReference type="AlphaFoldDB" id="A0A8T3YLN1"/>